<feature type="chain" id="PRO_5017193496" evidence="1">
    <location>
        <begin position="32"/>
        <end position="179"/>
    </location>
</feature>
<evidence type="ECO:0000313" key="2">
    <source>
        <dbReference type="EMBL" id="SDY56699.1"/>
    </source>
</evidence>
<dbReference type="STRING" id="405436.SAMN05444365_102672"/>
<proteinExistence type="predicted"/>
<gene>
    <name evidence="2" type="ORF">SAMN05444365_102672</name>
</gene>
<sequence length="179" mass="19389">MTVSGPRRLLAPAIAVLTALALIGAASPASAAPSYRQMQKRAQDAMNSVVPTVWRKALLKVNVSGVIGGHSSYSARNRGITIGTYHAQRPWVNLKSVMAHEFGHHIAFHYGSQRVYGAPPVGFPQKSSSQVETWADCVAVAMTGKRYRYSNVPPCGTAALAWTRAWLKKGPTNHPRTRV</sequence>
<organism evidence="2 3">
    <name type="scientific">Micromonospora pattaloongensis</name>
    <dbReference type="NCBI Taxonomy" id="405436"/>
    <lineage>
        <taxon>Bacteria</taxon>
        <taxon>Bacillati</taxon>
        <taxon>Actinomycetota</taxon>
        <taxon>Actinomycetes</taxon>
        <taxon>Micromonosporales</taxon>
        <taxon>Micromonosporaceae</taxon>
        <taxon>Micromonospora</taxon>
    </lineage>
</organism>
<dbReference type="RefSeq" id="WP_139307203.1">
    <property type="nucleotide sequence ID" value="NZ_FNPH01000002.1"/>
</dbReference>
<dbReference type="OrthoDB" id="9152336at2"/>
<protein>
    <submittedName>
        <fullName evidence="2">Uncharacterized protein</fullName>
    </submittedName>
</protein>
<dbReference type="EMBL" id="FNPH01000002">
    <property type="protein sequence ID" value="SDY56699.1"/>
    <property type="molecule type" value="Genomic_DNA"/>
</dbReference>
<evidence type="ECO:0000313" key="3">
    <source>
        <dbReference type="Proteomes" id="UP000242415"/>
    </source>
</evidence>
<feature type="signal peptide" evidence="1">
    <location>
        <begin position="1"/>
        <end position="31"/>
    </location>
</feature>
<dbReference type="AlphaFoldDB" id="A0A1H3KXH3"/>
<accession>A0A1H3KXH3</accession>
<name>A0A1H3KXH3_9ACTN</name>
<keyword evidence="3" id="KW-1185">Reference proteome</keyword>
<evidence type="ECO:0000256" key="1">
    <source>
        <dbReference type="SAM" id="SignalP"/>
    </source>
</evidence>
<reference evidence="3" key="1">
    <citation type="submission" date="2016-10" db="EMBL/GenBank/DDBJ databases">
        <authorList>
            <person name="Varghese N."/>
            <person name="Submissions S."/>
        </authorList>
    </citation>
    <scope>NUCLEOTIDE SEQUENCE [LARGE SCALE GENOMIC DNA]</scope>
    <source>
        <strain evidence="3">DSM 45245</strain>
    </source>
</reference>
<keyword evidence="1" id="KW-0732">Signal</keyword>
<dbReference type="Proteomes" id="UP000242415">
    <property type="component" value="Unassembled WGS sequence"/>
</dbReference>